<keyword evidence="4" id="KW-1185">Reference proteome</keyword>
<evidence type="ECO:0000313" key="2">
    <source>
        <dbReference type="EMBL" id="CAI3961949.1"/>
    </source>
</evidence>
<dbReference type="Proteomes" id="UP001154259">
    <property type="component" value="Unassembled WGS sequence"/>
</dbReference>
<dbReference type="Proteomes" id="UP001154255">
    <property type="component" value="Unassembled WGS sequence"/>
</dbReference>
<organism evidence="1 3">
    <name type="scientific">Commensalibacter communis</name>
    <dbReference type="NCBI Taxonomy" id="2972786"/>
    <lineage>
        <taxon>Bacteria</taxon>
        <taxon>Pseudomonadati</taxon>
        <taxon>Pseudomonadota</taxon>
        <taxon>Alphaproteobacteria</taxon>
        <taxon>Acetobacterales</taxon>
        <taxon>Acetobacteraceae</taxon>
    </lineage>
</organism>
<dbReference type="EMBL" id="CAMXCM010000020">
    <property type="protein sequence ID" value="CAI3960439.1"/>
    <property type="molecule type" value="Genomic_DNA"/>
</dbReference>
<proteinExistence type="predicted"/>
<accession>A0A9W4XAU1</accession>
<sequence length="102" mass="11635">MEEIVVDKITNMFMYTTSTRKITNLQQLPEWISSKCVGLSRIDDDIALLLKDGSYLRCGIDDCIIGNGAQLEKMSSSYICTILNTFEYQQSLQKDYPKREGP</sequence>
<evidence type="ECO:0000313" key="1">
    <source>
        <dbReference type="EMBL" id="CAI3960439.1"/>
    </source>
</evidence>
<dbReference type="AlphaFoldDB" id="A0A9W4XAU1"/>
<evidence type="ECO:0000313" key="3">
    <source>
        <dbReference type="Proteomes" id="UP001154255"/>
    </source>
</evidence>
<evidence type="ECO:0000313" key="4">
    <source>
        <dbReference type="Proteomes" id="UP001154259"/>
    </source>
</evidence>
<name>A0A9W4XAU1_9PROT</name>
<comment type="caution">
    <text evidence="1">The sequence shown here is derived from an EMBL/GenBank/DDBJ whole genome shotgun (WGS) entry which is preliminary data.</text>
</comment>
<reference evidence="1" key="1">
    <citation type="submission" date="2022-10" db="EMBL/GenBank/DDBJ databases">
        <authorList>
            <person name="Botero Cardona J."/>
        </authorList>
    </citation>
    <scope>NUCLEOTIDE SEQUENCE</scope>
    <source>
        <strain evidence="1">LMG 31819</strain>
        <strain evidence="2">R-53529</strain>
    </source>
</reference>
<gene>
    <name evidence="2" type="ORF">R53529_LOCUS2409</name>
    <name evidence="1" type="ORF">R53530_LOCUS2406</name>
</gene>
<dbReference type="EMBL" id="CAMXCS010000020">
    <property type="protein sequence ID" value="CAI3961949.1"/>
    <property type="molecule type" value="Genomic_DNA"/>
</dbReference>
<protein>
    <submittedName>
        <fullName evidence="1">Uncharacterized protein</fullName>
    </submittedName>
</protein>